<dbReference type="AlphaFoldDB" id="A0A388M748"/>
<keyword evidence="2" id="KW-1185">Reference proteome</keyword>
<evidence type="ECO:0000313" key="1">
    <source>
        <dbReference type="EMBL" id="GBG90414.1"/>
    </source>
</evidence>
<dbReference type="EMBL" id="BFEA01000809">
    <property type="protein sequence ID" value="GBG90414.1"/>
    <property type="molecule type" value="Genomic_DNA"/>
</dbReference>
<accession>A0A388M748</accession>
<name>A0A388M748_CHABU</name>
<organism evidence="1 2">
    <name type="scientific">Chara braunii</name>
    <name type="common">Braun's stonewort</name>
    <dbReference type="NCBI Taxonomy" id="69332"/>
    <lineage>
        <taxon>Eukaryota</taxon>
        <taxon>Viridiplantae</taxon>
        <taxon>Streptophyta</taxon>
        <taxon>Charophyceae</taxon>
        <taxon>Charales</taxon>
        <taxon>Characeae</taxon>
        <taxon>Chara</taxon>
    </lineage>
</organism>
<reference evidence="1 2" key="1">
    <citation type="journal article" date="2018" name="Cell">
        <title>The Chara Genome: Secondary Complexity and Implications for Plant Terrestrialization.</title>
        <authorList>
            <person name="Nishiyama T."/>
            <person name="Sakayama H."/>
            <person name="Vries J.D."/>
            <person name="Buschmann H."/>
            <person name="Saint-Marcoux D."/>
            <person name="Ullrich K.K."/>
            <person name="Haas F.B."/>
            <person name="Vanderstraeten L."/>
            <person name="Becker D."/>
            <person name="Lang D."/>
            <person name="Vosolsobe S."/>
            <person name="Rombauts S."/>
            <person name="Wilhelmsson P.K.I."/>
            <person name="Janitza P."/>
            <person name="Kern R."/>
            <person name="Heyl A."/>
            <person name="Rumpler F."/>
            <person name="Villalobos L.I.A.C."/>
            <person name="Clay J.M."/>
            <person name="Skokan R."/>
            <person name="Toyoda A."/>
            <person name="Suzuki Y."/>
            <person name="Kagoshima H."/>
            <person name="Schijlen E."/>
            <person name="Tajeshwar N."/>
            <person name="Catarino B."/>
            <person name="Hetherington A.J."/>
            <person name="Saltykova A."/>
            <person name="Bonnot C."/>
            <person name="Breuninger H."/>
            <person name="Symeonidi A."/>
            <person name="Radhakrishnan G.V."/>
            <person name="Van Nieuwerburgh F."/>
            <person name="Deforce D."/>
            <person name="Chang C."/>
            <person name="Karol K.G."/>
            <person name="Hedrich R."/>
            <person name="Ulvskov P."/>
            <person name="Glockner G."/>
            <person name="Delwiche C.F."/>
            <person name="Petrasek J."/>
            <person name="Van de Peer Y."/>
            <person name="Friml J."/>
            <person name="Beilby M."/>
            <person name="Dolan L."/>
            <person name="Kohara Y."/>
            <person name="Sugano S."/>
            <person name="Fujiyama A."/>
            <person name="Delaux P.-M."/>
            <person name="Quint M."/>
            <person name="TheiBen G."/>
            <person name="Hagemann M."/>
            <person name="Harholt J."/>
            <person name="Dunand C."/>
            <person name="Zachgo S."/>
            <person name="Langdale J."/>
            <person name="Maumus F."/>
            <person name="Straeten D.V.D."/>
            <person name="Gould S.B."/>
            <person name="Rensing S.A."/>
        </authorList>
    </citation>
    <scope>NUCLEOTIDE SEQUENCE [LARGE SCALE GENOMIC DNA]</scope>
    <source>
        <strain evidence="1 2">S276</strain>
    </source>
</reference>
<gene>
    <name evidence="1" type="ORF">CBR_g50661</name>
</gene>
<protein>
    <submittedName>
        <fullName evidence="1">Uncharacterized protein</fullName>
    </submittedName>
</protein>
<dbReference type="Gramene" id="GBG90414">
    <property type="protein sequence ID" value="GBG90414"/>
    <property type="gene ID" value="CBR_g50661"/>
</dbReference>
<evidence type="ECO:0000313" key="2">
    <source>
        <dbReference type="Proteomes" id="UP000265515"/>
    </source>
</evidence>
<comment type="caution">
    <text evidence="1">The sequence shown here is derived from an EMBL/GenBank/DDBJ whole genome shotgun (WGS) entry which is preliminary data.</text>
</comment>
<proteinExistence type="predicted"/>
<dbReference type="Proteomes" id="UP000265515">
    <property type="component" value="Unassembled WGS sequence"/>
</dbReference>
<sequence length="934" mass="105428">MQVLHQGTSCKHNFMVLPSFPILVFPCQFYTVACCLFVLQIPLKEFFPGGWWDEISGKHIWLKDHAWPSKPAQALVATMKPEILEAMKTMVETRRFPNFFSMIGFSDLANLASAWDGGREAFDAKLIGLATELEGRKVDYGQECLEQPARNARVEQLFLKIWGLDHSHLQVQAPENTQTDYAIVDAMGMEDDEMAEMKATIAAITIDAISSPPAATASQGGQYTSFAPLPSPQRVEHMGLGFSQALWKLDTFNYLAPFSLNALVFLSRLTMEEVARCKANAMTGDLPYCPPGKKSFKPTLLKYPILSLLDPSKCDCTHPTMWQKKIRSAPEFDLKGLRKCWNVGRPYLRCQCVSERKRDCGNGPIWVDHAIWYLLAHPDVLFPNVASVKMKTSMFIHFLRVSWKEAIGACVTFMFVRETMTEVITALERDPSLTAEIVIDRSKWKYNTPLIIGRILLPTRITGNPREELFEQEDGGCMTRLPSGRLTWRRKKLDRKEFIHVRYTSRLMEAVSLRGLVLEGVKQVVGERSGGWLDEVTIGWKYDEPLGAKLCKPCKVFGKFKMAEWEAKYDPEYCRCGAGRHVDFLCPASMRMLPAGRSMHIITNDTGITNNGQLQLMLNAGLNHIPMRALDEDFAMAEIEEALDCILATSTYDVELSMEEEKQVKKFVMSKAKSSIPQYHSQHRHITEEPINNIPVRAEIDWLTERYLVCPTDKAPHTPTFVCVNFIRSLALERLSGPDFIALQQPPSAIEQRLAEEASAIAPFRQTDEKPPLPHLMVVYKAHKESLRWITNTAGSVLSAVADECTCLLKLLAEDVQALCAGKTEAIGTEQGASPTFWWPITSIGEFVVNLPRHVSSIFTADITRCFERIPTDNSEDGLIAAIRFFVGCAMEWRRARTAWDVVAIMVSANGTLHPRWVDGQQDKDYNKLYFDEA</sequence>